<dbReference type="KEGG" id="aaa:Acav_3889"/>
<dbReference type="PROSITE" id="PS50600">
    <property type="entry name" value="ULP_PROTEASE"/>
    <property type="match status" value="1"/>
</dbReference>
<dbReference type="GO" id="GO:0019784">
    <property type="term" value="F:deNEDDylase activity"/>
    <property type="evidence" value="ECO:0007669"/>
    <property type="project" value="InterPro"/>
</dbReference>
<dbReference type="PANTHER" id="PTHR46468:SF1">
    <property type="entry name" value="SENTRIN-SPECIFIC PROTEASE 8"/>
    <property type="match status" value="1"/>
</dbReference>
<gene>
    <name evidence="6" type="ordered locus">Acav_3889</name>
</gene>
<dbReference type="EMBL" id="CP002521">
    <property type="protein sequence ID" value="ADX47779.1"/>
    <property type="molecule type" value="Genomic_DNA"/>
</dbReference>
<evidence type="ECO:0000313" key="7">
    <source>
        <dbReference type="Proteomes" id="UP000002482"/>
    </source>
</evidence>
<dbReference type="GO" id="GO:0000338">
    <property type="term" value="P:protein deneddylation"/>
    <property type="evidence" value="ECO:0007669"/>
    <property type="project" value="TreeGrafter"/>
</dbReference>
<dbReference type="AlphaFoldDB" id="F0Q2L2"/>
<dbReference type="Gene3D" id="3.40.395.10">
    <property type="entry name" value="Adenoviral Proteinase, Chain A"/>
    <property type="match status" value="1"/>
</dbReference>
<dbReference type="NCBIfam" id="NF041337">
    <property type="entry name" value="XopD"/>
    <property type="match status" value="1"/>
</dbReference>
<feature type="region of interest" description="Disordered" evidence="4">
    <location>
        <begin position="191"/>
        <end position="217"/>
    </location>
</feature>
<keyword evidence="2" id="KW-0378">Hydrolase</keyword>
<evidence type="ECO:0000256" key="1">
    <source>
        <dbReference type="ARBA" id="ARBA00022670"/>
    </source>
</evidence>
<feature type="region of interest" description="Disordered" evidence="4">
    <location>
        <begin position="464"/>
        <end position="493"/>
    </location>
</feature>
<dbReference type="Proteomes" id="UP000002482">
    <property type="component" value="Chromosome"/>
</dbReference>
<dbReference type="InterPro" id="IPR044613">
    <property type="entry name" value="Nep1/2-like"/>
</dbReference>
<dbReference type="HOGENOM" id="CLU_021096_0_0_4"/>
<evidence type="ECO:0000256" key="3">
    <source>
        <dbReference type="ARBA" id="ARBA00022807"/>
    </source>
</evidence>
<evidence type="ECO:0000259" key="5">
    <source>
        <dbReference type="PROSITE" id="PS50600"/>
    </source>
</evidence>
<evidence type="ECO:0000256" key="4">
    <source>
        <dbReference type="SAM" id="MobiDB-lite"/>
    </source>
</evidence>
<dbReference type="SUPFAM" id="SSF54001">
    <property type="entry name" value="Cysteine proteinases"/>
    <property type="match status" value="1"/>
</dbReference>
<name>F0Q2L2_PARA1</name>
<evidence type="ECO:0000256" key="2">
    <source>
        <dbReference type="ARBA" id="ARBA00022801"/>
    </source>
</evidence>
<sequence length="703" mass="78669">MRAPAPQSTRLENHPILFEALPHYGNGENWQTLQQKFPGIGKYLTPYGITDHTSTTVVAHLNSAERHHLKNQATKRIETLYSGKDRDLAIEYLEDAFSNEKIREKTQHQAAIQEEKLGATLKSEREFFRKIIEDFLEIIDRFEAGEAMKSLSDTIPNINSYIKGDGYTKKSSEFIKHLTPREKERIDRAFENRAKSQAYTPSIRKEPPPQASKPNRRKKLNGILATIKNNPHILLEISQRFSDPRKSAEEVCGKFLTQESLEKLFDRLNGDLTETGELVISNAEPHIQAAIRANFKLRFQNASPSAYEAPAPEISPYPSENPYPGLAPYQHPYYGQHYLPPSDSFFSGFSDELQRKYPQAPATPQYPPATPTFSDLVPYQAPYYGQHYVPPGESIFSGFSGELQRRGYHPEPATPQYPQISTSTFDLSSLNEGAYSARDFDLNTPSEVTQPWLGDGYYGVTPATSPERIDVDALPSPQEPSTPAARPSGPSETEWLGDEHLIAYMGTIAERLEGQPNAELLNFANPLLVGQLIQGDRSQRQNAMHQIMARGGPIIFLPVNDPNSHWSLLVIDQRNGDAFHYDSLVRPQDAAQAVDTKQYELARDAARAMDVYTPVRGRPIARQRDGHSCGDHVLQAMDILAHSVVNGTFGQPHTMDLSGIETDRGLIADTIANASAARAAEAAPAASRMHERPAKKSKKWWKF</sequence>
<dbReference type="Pfam" id="PF02902">
    <property type="entry name" value="Peptidase_C48"/>
    <property type="match status" value="1"/>
</dbReference>
<feature type="domain" description="Ubiquitin-like protease family profile" evidence="5">
    <location>
        <begin position="464"/>
        <end position="640"/>
    </location>
</feature>
<keyword evidence="3" id="KW-0788">Thiol protease</keyword>
<feature type="region of interest" description="Disordered" evidence="4">
    <location>
        <begin position="682"/>
        <end position="703"/>
    </location>
</feature>
<protein>
    <submittedName>
        <fullName evidence="6">Peptidase C48 SUMO/Sentrin/Ubl1</fullName>
    </submittedName>
</protein>
<keyword evidence="7" id="KW-1185">Reference proteome</keyword>
<organism evidence="6 7">
    <name type="scientific">Paracidovorax avenae (strain ATCC 19860 / DSM 7227 / CCUG 15838 / JCM 20985 / LMG 2117 / NCPPB 1011)</name>
    <name type="common">Acidovorax avenae</name>
    <dbReference type="NCBI Taxonomy" id="643561"/>
    <lineage>
        <taxon>Bacteria</taxon>
        <taxon>Pseudomonadati</taxon>
        <taxon>Pseudomonadota</taxon>
        <taxon>Betaproteobacteria</taxon>
        <taxon>Burkholderiales</taxon>
        <taxon>Comamonadaceae</taxon>
        <taxon>Paracidovorax</taxon>
    </lineage>
</organism>
<evidence type="ECO:0000313" key="6">
    <source>
        <dbReference type="EMBL" id="ADX47779.1"/>
    </source>
</evidence>
<dbReference type="InterPro" id="IPR038765">
    <property type="entry name" value="Papain-like_cys_pep_sf"/>
</dbReference>
<dbReference type="PANTHER" id="PTHR46468">
    <property type="entry name" value="SENTRIN-SPECIFIC PROTEASE 8"/>
    <property type="match status" value="1"/>
</dbReference>
<accession>F0Q2L2</accession>
<reference evidence="6" key="1">
    <citation type="submission" date="2011-02" db="EMBL/GenBank/DDBJ databases">
        <title>Complete sequence of Acidovorax avenae subsp. avenae ATCC 19860.</title>
        <authorList>
            <consortium name="US DOE Joint Genome Institute"/>
            <person name="Lucas S."/>
            <person name="Copeland A."/>
            <person name="Lapidus A."/>
            <person name="Cheng J.-F."/>
            <person name="Goodwin L."/>
            <person name="Pitluck S."/>
            <person name="Chertkov O."/>
            <person name="Held B."/>
            <person name="Detter J.C."/>
            <person name="Han C."/>
            <person name="Tapia R."/>
            <person name="Land M."/>
            <person name="Hauser L."/>
            <person name="Kyrpides N."/>
            <person name="Ivanova N."/>
            <person name="Ovchinnikova G."/>
            <person name="Pagani I."/>
            <person name="Gordon S."/>
            <person name="Woyke T."/>
        </authorList>
    </citation>
    <scope>NUCLEOTIDE SEQUENCE</scope>
    <source>
        <strain evidence="6">ATCC 19860</strain>
    </source>
</reference>
<dbReference type="InterPro" id="IPR003653">
    <property type="entry name" value="Peptidase_C48_C"/>
</dbReference>
<dbReference type="GO" id="GO:0008234">
    <property type="term" value="F:cysteine-type peptidase activity"/>
    <property type="evidence" value="ECO:0007669"/>
    <property type="project" value="UniProtKB-KW"/>
</dbReference>
<keyword evidence="1" id="KW-0645">Protease</keyword>
<dbReference type="GO" id="GO:0006508">
    <property type="term" value="P:proteolysis"/>
    <property type="evidence" value="ECO:0007669"/>
    <property type="project" value="UniProtKB-KW"/>
</dbReference>
<proteinExistence type="predicted"/>